<feature type="domain" description="VOC" evidence="1">
    <location>
        <begin position="2"/>
        <end position="115"/>
    </location>
</feature>
<evidence type="ECO:0000313" key="3">
    <source>
        <dbReference type="Proteomes" id="UP000460318"/>
    </source>
</evidence>
<comment type="caution">
    <text evidence="2">The sequence shown here is derived from an EMBL/GenBank/DDBJ whole genome shotgun (WGS) entry which is preliminary data.</text>
</comment>
<sequence>MFFEEIKLKTAELVTLKQFYQDTLGVPVIAEEDGLFSLRIGDTLLTFEQAAEGQPFYHYAFNIPENQFKEAKAWLSNRVTLNREEGEDEADFESWNASAVYFEDPAGNIVELIARHNLNNASGEPFNANSLLCVSEIGIVRDDVRLFVEELQSKGFPKWREGNDGFVPVGDEHGLLIVVKKDRRWFFAEKDSEIFPLSISIRGKGIMEFR</sequence>
<dbReference type="PROSITE" id="PS51819">
    <property type="entry name" value="VOC"/>
    <property type="match status" value="1"/>
</dbReference>
<evidence type="ECO:0000259" key="1">
    <source>
        <dbReference type="PROSITE" id="PS51819"/>
    </source>
</evidence>
<dbReference type="InterPro" id="IPR029068">
    <property type="entry name" value="Glyas_Bleomycin-R_OHBP_Dase"/>
</dbReference>
<keyword evidence="3" id="KW-1185">Reference proteome</keyword>
<dbReference type="InterPro" id="IPR037523">
    <property type="entry name" value="VOC_core"/>
</dbReference>
<keyword evidence="2" id="KW-0560">Oxidoreductase</keyword>
<proteinExistence type="predicted"/>
<dbReference type="GO" id="GO:0051213">
    <property type="term" value="F:dioxygenase activity"/>
    <property type="evidence" value="ECO:0007669"/>
    <property type="project" value="UniProtKB-KW"/>
</dbReference>
<dbReference type="Proteomes" id="UP000460318">
    <property type="component" value="Unassembled WGS sequence"/>
</dbReference>
<organism evidence="2 3">
    <name type="scientific">Paenibacillus dendrobii</name>
    <dbReference type="NCBI Taxonomy" id="2691084"/>
    <lineage>
        <taxon>Bacteria</taxon>
        <taxon>Bacillati</taxon>
        <taxon>Bacillota</taxon>
        <taxon>Bacilli</taxon>
        <taxon>Bacillales</taxon>
        <taxon>Paenibacillaceae</taxon>
        <taxon>Paenibacillus</taxon>
    </lineage>
</organism>
<reference evidence="2 3" key="1">
    <citation type="submission" date="2019-12" db="EMBL/GenBank/DDBJ databases">
        <title>Paenibacillus sp. nov., an endophytic bacterium isolated from the stem of Dendrobium.</title>
        <authorList>
            <person name="Zhao R."/>
        </authorList>
    </citation>
    <scope>NUCLEOTIDE SEQUENCE [LARGE SCALE GENOMIC DNA]</scope>
    <source>
        <strain evidence="2 3">HJL G12</strain>
    </source>
</reference>
<accession>A0A7X3INL7</accession>
<dbReference type="Gene3D" id="3.10.180.10">
    <property type="entry name" value="2,3-Dihydroxybiphenyl 1,2-Dioxygenase, domain 1"/>
    <property type="match status" value="1"/>
</dbReference>
<evidence type="ECO:0000313" key="2">
    <source>
        <dbReference type="EMBL" id="MWV45377.1"/>
    </source>
</evidence>
<dbReference type="EMBL" id="WUBI01000002">
    <property type="protein sequence ID" value="MWV45377.1"/>
    <property type="molecule type" value="Genomic_DNA"/>
</dbReference>
<dbReference type="AlphaFoldDB" id="A0A7X3INL7"/>
<name>A0A7X3INL7_9BACL</name>
<dbReference type="SUPFAM" id="SSF54593">
    <property type="entry name" value="Glyoxalase/Bleomycin resistance protein/Dihydroxybiphenyl dioxygenase"/>
    <property type="match status" value="1"/>
</dbReference>
<keyword evidence="2" id="KW-0223">Dioxygenase</keyword>
<gene>
    <name evidence="2" type="ORF">GRF59_17280</name>
</gene>
<protein>
    <submittedName>
        <fullName evidence="2">Ring-cleaving dioxygenase</fullName>
    </submittedName>
</protein>